<dbReference type="ExpressionAtlas" id="A0A1P8AMK3">
    <property type="expression patterns" value="baseline and differential"/>
</dbReference>
<dbReference type="GO" id="GO:0000325">
    <property type="term" value="C:plant-type vacuole"/>
    <property type="evidence" value="ECO:0007005"/>
    <property type="project" value="TAIR"/>
</dbReference>
<dbReference type="SUPFAM" id="SSF52833">
    <property type="entry name" value="Thioredoxin-like"/>
    <property type="match status" value="1"/>
</dbReference>
<keyword evidence="4 5" id="KW-1267">Proteomics identification</keyword>
<name>A0A1P8AMK3_ARATH</name>
<reference evidence="2 3" key="1">
    <citation type="journal article" date="2000" name="Nature">
        <title>Sequence and analysis of chromosome 1 of the plant Arabidopsis thaliana.</title>
        <authorList>
            <person name="Theologis A."/>
            <person name="Ecker J.R."/>
            <person name="Palm C.J."/>
            <person name="Federspiel N.A."/>
            <person name="Kaul S."/>
            <person name="White O."/>
            <person name="Alonso J."/>
            <person name="Altafi H."/>
            <person name="Araujo R."/>
            <person name="Bowman C.L."/>
            <person name="Brooks S.Y."/>
            <person name="Buehler E."/>
            <person name="Chan A."/>
            <person name="Chao Q."/>
            <person name="Chen H."/>
            <person name="Cheuk R.F."/>
            <person name="Chin C.W."/>
            <person name="Chung M.K."/>
            <person name="Conn L."/>
            <person name="Conway A.B."/>
            <person name="Conway A.R."/>
            <person name="Creasy T.H."/>
            <person name="Dewar K."/>
            <person name="Dunn P."/>
            <person name="Etgu P."/>
            <person name="Feldblyum T.V."/>
            <person name="Feng J."/>
            <person name="Fong B."/>
            <person name="Fujii C.Y."/>
            <person name="Gill J.E."/>
            <person name="Goldsmith A.D."/>
            <person name="Haas B."/>
            <person name="Hansen N.F."/>
            <person name="Hughes B."/>
            <person name="Huizar L."/>
            <person name="Hunter J.L."/>
            <person name="Jenkins J."/>
            <person name="Johnson-Hopson C."/>
            <person name="Khan S."/>
            <person name="Khaykin E."/>
            <person name="Kim C.J."/>
            <person name="Koo H.L."/>
            <person name="Kremenetskaia I."/>
            <person name="Kurtz D.B."/>
            <person name="Kwan A."/>
            <person name="Lam B."/>
            <person name="Langin-Hooper S."/>
            <person name="Lee A."/>
            <person name="Lee J.M."/>
            <person name="Lenz C.A."/>
            <person name="Li J.H."/>
            <person name="Li Y."/>
            <person name="Lin X."/>
            <person name="Liu S.X."/>
            <person name="Liu Z.A."/>
            <person name="Luros J.S."/>
            <person name="Maiti R."/>
            <person name="Marziali A."/>
            <person name="Militscher J."/>
            <person name="Miranda M."/>
            <person name="Nguyen M."/>
            <person name="Nierman W.C."/>
            <person name="Osborne B.I."/>
            <person name="Pai G."/>
            <person name="Peterson J."/>
            <person name="Pham P.K."/>
            <person name="Rizzo M."/>
            <person name="Rooney T."/>
            <person name="Rowley D."/>
            <person name="Sakano H."/>
            <person name="Salzberg S.L."/>
            <person name="Schwartz J.R."/>
            <person name="Shinn P."/>
            <person name="Southwick A.M."/>
            <person name="Sun H."/>
            <person name="Tallon L.J."/>
            <person name="Tambunga G."/>
            <person name="Toriumi M.J."/>
            <person name="Town C.D."/>
            <person name="Utterback T."/>
            <person name="Van Aken S."/>
            <person name="Vaysberg M."/>
            <person name="Vysotskaia V.S."/>
            <person name="Walker M."/>
            <person name="Wu D."/>
            <person name="Yu G."/>
            <person name="Fraser C.M."/>
            <person name="Venter J.C."/>
            <person name="Davis R.W."/>
        </authorList>
    </citation>
    <scope>NUCLEOTIDE SEQUENCE [LARGE SCALE GENOMIC DNA]</scope>
    <source>
        <strain evidence="3">cv. Columbia</strain>
    </source>
</reference>
<accession>A0A1P8AMK3</accession>
<evidence type="ECO:0000313" key="1">
    <source>
        <dbReference type="Araport" id="AT1G76020"/>
    </source>
</evidence>
<dbReference type="GO" id="GO:0009505">
    <property type="term" value="C:plant-type cell wall"/>
    <property type="evidence" value="ECO:0007005"/>
    <property type="project" value="TAIR"/>
</dbReference>
<dbReference type="GeneID" id="843933"/>
<organism evidence="2 3">
    <name type="scientific">Arabidopsis thaliana</name>
    <name type="common">Mouse-ear cress</name>
    <dbReference type="NCBI Taxonomy" id="3702"/>
    <lineage>
        <taxon>Eukaryota</taxon>
        <taxon>Viridiplantae</taxon>
        <taxon>Streptophyta</taxon>
        <taxon>Embryophyta</taxon>
        <taxon>Tracheophyta</taxon>
        <taxon>Spermatophyta</taxon>
        <taxon>Magnoliopsida</taxon>
        <taxon>eudicotyledons</taxon>
        <taxon>Gunneridae</taxon>
        <taxon>Pentapetalae</taxon>
        <taxon>rosids</taxon>
        <taxon>malvids</taxon>
        <taxon>Brassicales</taxon>
        <taxon>Brassicaceae</taxon>
        <taxon>Camelineae</taxon>
        <taxon>Arabidopsis</taxon>
    </lineage>
</organism>
<proteinExistence type="evidence at protein level"/>
<dbReference type="EMBL" id="CP002684">
    <property type="protein sequence ID" value="ANM57872.1"/>
    <property type="molecule type" value="Genomic_DNA"/>
</dbReference>
<evidence type="ECO:0000313" key="2">
    <source>
        <dbReference type="EMBL" id="ANM57872.1"/>
    </source>
</evidence>
<keyword evidence="3" id="KW-1185">Reference proteome</keyword>
<gene>
    <name evidence="1 2" type="ordered locus">At1g76020</name>
    <name evidence="2" type="ORF">T4O12.23</name>
    <name evidence="2" type="ORF">T4O12_23</name>
</gene>
<dbReference type="Gene3D" id="3.40.30.10">
    <property type="entry name" value="Glutaredoxin"/>
    <property type="match status" value="1"/>
</dbReference>
<evidence type="ECO:0007829" key="4">
    <source>
        <dbReference type="PeptideAtlas" id="A0A1P8AMK3"/>
    </source>
</evidence>
<dbReference type="AlphaFoldDB" id="A0A1P8AMK3"/>
<dbReference type="SMR" id="A0A1P8AMK3"/>
<protein>
    <submittedName>
        <fullName evidence="2">Thioredoxin superfamily protein</fullName>
    </submittedName>
</protein>
<dbReference type="KEGG" id="ath:AT1G76020"/>
<dbReference type="TAIR" id="AT1G76020"/>
<dbReference type="ProteomicsDB" id="204160"/>
<dbReference type="Proteomes" id="UP000006548">
    <property type="component" value="Chromosome 1"/>
</dbReference>
<dbReference type="PANTHER" id="PTHR33875">
    <property type="entry name" value="OS09G0542200 PROTEIN"/>
    <property type="match status" value="1"/>
</dbReference>
<evidence type="ECO:0000313" key="3">
    <source>
        <dbReference type="Proteomes" id="UP000006548"/>
    </source>
</evidence>
<sequence length="180" mass="20267">MFHCLFYDLFHGNVNDSFVLCRIIRSCIESFFLDFGNCSYHDNAYVTSRALHIVNTVHANATFSLLEGFFKHQSLFYNAQTQLLSRPAVVEKIVELGTVSLGNSYQSVLKSGFSDKKSDRATRVSFKYSASRGVYGTPTFYVNGFVLSDAASPSNFGGWKKIIDPLVQAHEMEDNFIPFL</sequence>
<dbReference type="Araport" id="AT1G76020"/>
<evidence type="ECO:0007829" key="5">
    <source>
        <dbReference type="ProteomicsDB" id="A0A1P8AMK3"/>
    </source>
</evidence>
<dbReference type="PANTHER" id="PTHR33875:SF2">
    <property type="entry name" value="ACR183CP"/>
    <property type="match status" value="1"/>
</dbReference>
<reference evidence="3" key="2">
    <citation type="journal article" date="2017" name="Plant J.">
        <title>Araport11: a complete reannotation of the Arabidopsis thaliana reference genome.</title>
        <authorList>
            <person name="Cheng C.Y."/>
            <person name="Krishnakumar V."/>
            <person name="Chan A.P."/>
            <person name="Thibaud-Nissen F."/>
            <person name="Schobel S."/>
            <person name="Town C.D."/>
        </authorList>
    </citation>
    <scope>GENOME REANNOTATION</scope>
    <source>
        <strain evidence="3">cv. Columbia</strain>
    </source>
</reference>
<dbReference type="InterPro" id="IPR036249">
    <property type="entry name" value="Thioredoxin-like_sf"/>
</dbReference>